<gene>
    <name evidence="6" type="primary">gdhA</name>
    <name evidence="6" type="ORF">KSV97_10225</name>
    <name evidence="7" type="ORF">KSW06_10160</name>
</gene>
<dbReference type="CDD" id="cd05313">
    <property type="entry name" value="NAD_bind_2_Glu_DH"/>
    <property type="match status" value="1"/>
</dbReference>
<dbReference type="FunFam" id="3.40.50.10860:FF:000002">
    <property type="entry name" value="Glutamate dehydrogenase"/>
    <property type="match status" value="1"/>
</dbReference>
<dbReference type="InterPro" id="IPR014362">
    <property type="entry name" value="Glu_DH"/>
</dbReference>
<keyword evidence="9" id="KW-1185">Reference proteome</keyword>
<dbReference type="InterPro" id="IPR050724">
    <property type="entry name" value="Glu_Leu_Phe_Val_DH"/>
</dbReference>
<sequence length="447" mass="49046">MKYVDKVLTELKEKNADQPEFIEAATNILKSLEPVIEAHPEYENMAILERFTEPERVIMFKVPWVNDEGKTIVNRGYRVQFSSAIGPYKGGLRFHPSVNLGIIKFLGLEQILKNSLTTLPIGGGKGGSDFDPQGKSDAEVMRFCQSFMTELYRHIGPSVDVPAGDIGVGGREIGYLFGQYKRIKDAYENGVLTGKALPFGGSLIRPEATGFGAVYYGNEVLKHFNDSYEGKTIACSGYGNVAWGVAQKATEFGAKVVTISGRDGYVYDAEGVNTQEKWDFLVEIRTKNDVKLKDYAEKFGAEFHPGEKPWGVKCDMAFPCATQNEIEEEDAKKLVENGCKYIIEGANMPTTPEAIAYFTGHEGTLAPAKAANAGGVAVSALEMSQNSMRYSWTKEEVDAKLHTIMVDIYNNSVAAAKKYGLGYDLIKGANIAGFEKVVDAMIAQGNY</sequence>
<evidence type="ECO:0000256" key="2">
    <source>
        <dbReference type="ARBA" id="ARBA00011643"/>
    </source>
</evidence>
<dbReference type="PROSITE" id="PS00074">
    <property type="entry name" value="GLFV_DEHYDROGENASE"/>
    <property type="match status" value="1"/>
</dbReference>
<evidence type="ECO:0000313" key="7">
    <source>
        <dbReference type="EMBL" id="MBV3393599.1"/>
    </source>
</evidence>
<protein>
    <recommendedName>
        <fullName evidence="4">Glutamate dehydrogenase</fullName>
    </recommendedName>
</protein>
<evidence type="ECO:0000313" key="8">
    <source>
        <dbReference type="Proteomes" id="UP001196408"/>
    </source>
</evidence>
<evidence type="ECO:0000256" key="3">
    <source>
        <dbReference type="ARBA" id="ARBA00023002"/>
    </source>
</evidence>
<dbReference type="Pfam" id="PF02812">
    <property type="entry name" value="ELFV_dehydrog_N"/>
    <property type="match status" value="1"/>
</dbReference>
<dbReference type="Proteomes" id="UP001196408">
    <property type="component" value="Unassembled WGS sequence"/>
</dbReference>
<dbReference type="InterPro" id="IPR006096">
    <property type="entry name" value="Glu/Leu/Phe/Val/Trp_DH_C"/>
</dbReference>
<dbReference type="SMART" id="SM00839">
    <property type="entry name" value="ELFV_dehydrog"/>
    <property type="match status" value="1"/>
</dbReference>
<dbReference type="FunFam" id="3.40.50.720:FF:000030">
    <property type="entry name" value="Glutamate dehydrogenase"/>
    <property type="match status" value="1"/>
</dbReference>
<dbReference type="PANTHER" id="PTHR43571">
    <property type="entry name" value="NADP-SPECIFIC GLUTAMATE DEHYDROGENASE 1-RELATED"/>
    <property type="match status" value="1"/>
</dbReference>
<dbReference type="InterPro" id="IPR006097">
    <property type="entry name" value="Glu/Leu/Phe/Val/Trp_DH_dimer"/>
</dbReference>
<keyword evidence="3 4" id="KW-0560">Oxidoreductase</keyword>
<dbReference type="PIRSF" id="PIRSF000185">
    <property type="entry name" value="Glu_DH"/>
    <property type="match status" value="1"/>
</dbReference>
<feature type="domain" description="Glutamate/phenylalanine/leucine/valine/L-tryptophan dehydrogenase C-terminal" evidence="5">
    <location>
        <begin position="202"/>
        <end position="445"/>
    </location>
</feature>
<organism evidence="6 8">
    <name type="scientific">Catenibacterium mitsuokai</name>
    <dbReference type="NCBI Taxonomy" id="100886"/>
    <lineage>
        <taxon>Bacteria</taxon>
        <taxon>Bacillati</taxon>
        <taxon>Bacillota</taxon>
        <taxon>Erysipelotrichia</taxon>
        <taxon>Erysipelotrichales</taxon>
        <taxon>Coprobacillaceae</taxon>
        <taxon>Catenibacterium</taxon>
    </lineage>
</organism>
<dbReference type="AlphaFoldDB" id="A0AAW4MXZ4"/>
<comment type="similarity">
    <text evidence="1 4">Belongs to the Glu/Leu/Phe/Val dehydrogenases family.</text>
</comment>
<dbReference type="InterPro" id="IPR033922">
    <property type="entry name" value="NAD_bind_Glu_DH"/>
</dbReference>
<dbReference type="Proteomes" id="UP001197492">
    <property type="component" value="Unassembled WGS sequence"/>
</dbReference>
<evidence type="ECO:0000259" key="5">
    <source>
        <dbReference type="SMART" id="SM00839"/>
    </source>
</evidence>
<dbReference type="InterPro" id="IPR033524">
    <property type="entry name" value="Glu/Leu/Phe/Val_DH_AS"/>
</dbReference>
<dbReference type="GO" id="GO:0005829">
    <property type="term" value="C:cytosol"/>
    <property type="evidence" value="ECO:0007669"/>
    <property type="project" value="TreeGrafter"/>
</dbReference>
<dbReference type="FunFam" id="1.10.285.10:FF:000001">
    <property type="entry name" value="Glutamate dehydrogenase"/>
    <property type="match status" value="1"/>
</dbReference>
<comment type="subunit">
    <text evidence="2">Homohexamer.</text>
</comment>
<dbReference type="NCBIfam" id="NF006929">
    <property type="entry name" value="PRK09414.1"/>
    <property type="match status" value="1"/>
</dbReference>
<evidence type="ECO:0000256" key="1">
    <source>
        <dbReference type="ARBA" id="ARBA00006382"/>
    </source>
</evidence>
<dbReference type="PANTHER" id="PTHR43571:SF1">
    <property type="entry name" value="NADP-SPECIFIC GLUTAMATE DEHYDROGENASE 1-RELATED"/>
    <property type="match status" value="1"/>
</dbReference>
<dbReference type="EMBL" id="JAHOEF010000092">
    <property type="protein sequence ID" value="MBV3383575.1"/>
    <property type="molecule type" value="Genomic_DNA"/>
</dbReference>
<evidence type="ECO:0000313" key="6">
    <source>
        <dbReference type="EMBL" id="MBV3383575.1"/>
    </source>
</evidence>
<dbReference type="EMBL" id="JAHOEL010000091">
    <property type="protein sequence ID" value="MBV3393599.1"/>
    <property type="molecule type" value="Genomic_DNA"/>
</dbReference>
<reference evidence="6 9" key="1">
    <citation type="submission" date="2021-06" db="EMBL/GenBank/DDBJ databases">
        <title>Collection of gut derived symbiotic bacterial strains cultured from healthy donors.</title>
        <authorList>
            <person name="Lin H."/>
            <person name="Littmann E."/>
            <person name="Pamer E.G."/>
        </authorList>
    </citation>
    <scope>NUCLEOTIDE SEQUENCE</scope>
    <source>
        <strain evidence="7 9">MSK.21.70</strain>
        <strain evidence="6">MSK.21.82</strain>
    </source>
</reference>
<evidence type="ECO:0000313" key="9">
    <source>
        <dbReference type="Proteomes" id="UP001197492"/>
    </source>
</evidence>
<comment type="caution">
    <text evidence="6">The sequence shown here is derived from an EMBL/GenBank/DDBJ whole genome shotgun (WGS) entry which is preliminary data.</text>
</comment>
<evidence type="ECO:0000256" key="4">
    <source>
        <dbReference type="PIRNR" id="PIRNR000185"/>
    </source>
</evidence>
<proteinExistence type="inferred from homology"/>
<dbReference type="GO" id="GO:0006537">
    <property type="term" value="P:glutamate biosynthetic process"/>
    <property type="evidence" value="ECO:0007669"/>
    <property type="project" value="TreeGrafter"/>
</dbReference>
<dbReference type="Pfam" id="PF00208">
    <property type="entry name" value="ELFV_dehydrog"/>
    <property type="match status" value="1"/>
</dbReference>
<accession>A0AAW4MXZ4</accession>
<dbReference type="RefSeq" id="WP_217748235.1">
    <property type="nucleotide sequence ID" value="NZ_CAXVKV010000104.1"/>
</dbReference>
<dbReference type="GO" id="GO:0004354">
    <property type="term" value="F:glutamate dehydrogenase (NADP+) activity"/>
    <property type="evidence" value="ECO:0007669"/>
    <property type="project" value="UniProtKB-EC"/>
</dbReference>
<name>A0AAW4MXZ4_9FIRM</name>